<proteinExistence type="predicted"/>
<dbReference type="PANTHER" id="PTHR13847:SF289">
    <property type="entry name" value="GLYCINE OXIDASE"/>
    <property type="match status" value="1"/>
</dbReference>
<name>A0A193FX07_9BORD</name>
<sequence length="414" mass="44234">MTSGQITIIGAGIVGVASALWLQRSGFSVTLIDRGAVGEGASFGNAGNISPGAVVPYTIPGVIRQAPGWLLDPEGPLVVRAGYFPKVAPWLIKLARHSSTEEALKTSRAMRVLHAGTFEAYDALTRGTPAEGLIERCGQLYVSERPHGAQGSLLTQFMREAAGVKTVVLSKDEIRQVEPTLAPIFASGMLLPDNGRVRNPHQLVRLLAEEAQRHGAVILRGMVTGFERDAGRVRAVMVDGQPRPVERVLVAAGATSGQLARMLDAPVPIEPERGYHITISEPESMPRIPVTNVDAKFAVAPMNMGLRLAGTVEYAGFDAPPNWKRTALLEKQARRMFPTLSMASVTRWAGDRPTLPDGLPVLGRAPGYGNAYFAFGNSHFGMTAGPVMGKTIAEIIRGEAPSIDIGAFSPTRFC</sequence>
<dbReference type="InterPro" id="IPR006076">
    <property type="entry name" value="FAD-dep_OxRdtase"/>
</dbReference>
<feature type="domain" description="FAD dependent oxidoreductase" evidence="2">
    <location>
        <begin position="6"/>
        <end position="394"/>
    </location>
</feature>
<dbReference type="Proteomes" id="UP000092213">
    <property type="component" value="Chromosome"/>
</dbReference>
<dbReference type="Pfam" id="PF01266">
    <property type="entry name" value="DAO"/>
    <property type="match status" value="1"/>
</dbReference>
<dbReference type="STRING" id="463025.BAU08_10530"/>
<dbReference type="InterPro" id="IPR036188">
    <property type="entry name" value="FAD/NAD-bd_sf"/>
</dbReference>
<dbReference type="Gene3D" id="3.50.50.60">
    <property type="entry name" value="FAD/NAD(P)-binding domain"/>
    <property type="match status" value="2"/>
</dbReference>
<dbReference type="PANTHER" id="PTHR13847">
    <property type="entry name" value="SARCOSINE DEHYDROGENASE-RELATED"/>
    <property type="match status" value="1"/>
</dbReference>
<evidence type="ECO:0000256" key="1">
    <source>
        <dbReference type="ARBA" id="ARBA00023002"/>
    </source>
</evidence>
<dbReference type="SUPFAM" id="SSF54373">
    <property type="entry name" value="FAD-linked reductases, C-terminal domain"/>
    <property type="match status" value="1"/>
</dbReference>
<dbReference type="GO" id="GO:0005737">
    <property type="term" value="C:cytoplasm"/>
    <property type="evidence" value="ECO:0007669"/>
    <property type="project" value="TreeGrafter"/>
</dbReference>
<evidence type="ECO:0000313" key="4">
    <source>
        <dbReference type="Proteomes" id="UP000092213"/>
    </source>
</evidence>
<evidence type="ECO:0000259" key="2">
    <source>
        <dbReference type="Pfam" id="PF01266"/>
    </source>
</evidence>
<reference evidence="3 4" key="1">
    <citation type="submission" date="2016-06" db="EMBL/GenBank/DDBJ databases">
        <title>Complete genome sequences of Bordetella bronchialis and Bordetella flabilis.</title>
        <authorList>
            <person name="LiPuma J.J."/>
            <person name="Spilker T."/>
        </authorList>
    </citation>
    <scope>NUCLEOTIDE SEQUENCE [LARGE SCALE GENOMIC DNA]</scope>
    <source>
        <strain evidence="3 4">AU17976</strain>
    </source>
</reference>
<organism evidence="3 4">
    <name type="scientific">Bordetella bronchialis</name>
    <dbReference type="NCBI Taxonomy" id="463025"/>
    <lineage>
        <taxon>Bacteria</taxon>
        <taxon>Pseudomonadati</taxon>
        <taxon>Pseudomonadota</taxon>
        <taxon>Betaproteobacteria</taxon>
        <taxon>Burkholderiales</taxon>
        <taxon>Alcaligenaceae</taxon>
        <taxon>Bordetella</taxon>
    </lineage>
</organism>
<dbReference type="Gene3D" id="3.30.9.10">
    <property type="entry name" value="D-Amino Acid Oxidase, subunit A, domain 2"/>
    <property type="match status" value="1"/>
</dbReference>
<gene>
    <name evidence="3" type="ORF">BAU08_10530</name>
</gene>
<dbReference type="AlphaFoldDB" id="A0A193FX07"/>
<evidence type="ECO:0000313" key="3">
    <source>
        <dbReference type="EMBL" id="ANN71711.1"/>
    </source>
</evidence>
<dbReference type="EMBL" id="CP016171">
    <property type="protein sequence ID" value="ANN71711.1"/>
    <property type="molecule type" value="Genomic_DNA"/>
</dbReference>
<keyword evidence="1" id="KW-0560">Oxidoreductase</keyword>
<accession>A0A193FX07</accession>
<dbReference type="RefSeq" id="WP_066669280.1">
    <property type="nucleotide sequence ID" value="NZ_CP016171.1"/>
</dbReference>
<protein>
    <recommendedName>
        <fullName evidence="2">FAD dependent oxidoreductase domain-containing protein</fullName>
    </recommendedName>
</protein>
<dbReference type="SUPFAM" id="SSF51905">
    <property type="entry name" value="FAD/NAD(P)-binding domain"/>
    <property type="match status" value="1"/>
</dbReference>
<dbReference type="GO" id="GO:0016491">
    <property type="term" value="F:oxidoreductase activity"/>
    <property type="evidence" value="ECO:0007669"/>
    <property type="project" value="UniProtKB-KW"/>
</dbReference>